<keyword evidence="1" id="KW-0012">Acyltransferase</keyword>
<sequence>MKKIYYVLLGLPKSLFFNFYYFSFATAIKFPVILSHRVWLKTVKGSVSLPSDFTKRITLGFGDCSIFDKKVSRTIWNVTGDVVFLGSAKFGHGSKLSIDGKLIVGDNLNITAESSIVSSKSVSIGSNVLISWDVLIMDTDFHKIYTVGDSRQTNCPKPITIGDNCWIGCNTVLLKGTELPYMTIVGSSSVVSKKFQETNCLVVGNPANIVRRDVEWQV</sequence>
<dbReference type="EMBL" id="JAMQGP010000004">
    <property type="protein sequence ID" value="MCM2680117.1"/>
    <property type="molecule type" value="Genomic_DNA"/>
</dbReference>
<dbReference type="Gene3D" id="2.160.10.10">
    <property type="entry name" value="Hexapeptide repeat proteins"/>
    <property type="match status" value="1"/>
</dbReference>
<dbReference type="Proteomes" id="UP001165393">
    <property type="component" value="Unassembled WGS sequence"/>
</dbReference>
<organism evidence="1 2">
    <name type="scientific">Echinimonas agarilytica</name>
    <dbReference type="NCBI Taxonomy" id="1215918"/>
    <lineage>
        <taxon>Bacteria</taxon>
        <taxon>Pseudomonadati</taxon>
        <taxon>Pseudomonadota</taxon>
        <taxon>Gammaproteobacteria</taxon>
        <taxon>Alteromonadales</taxon>
        <taxon>Echinimonadaceae</taxon>
        <taxon>Echinimonas</taxon>
    </lineage>
</organism>
<dbReference type="GO" id="GO:0016746">
    <property type="term" value="F:acyltransferase activity"/>
    <property type="evidence" value="ECO:0007669"/>
    <property type="project" value="UniProtKB-KW"/>
</dbReference>
<proteinExistence type="predicted"/>
<dbReference type="InterPro" id="IPR011004">
    <property type="entry name" value="Trimer_LpxA-like_sf"/>
</dbReference>
<dbReference type="PANTHER" id="PTHR23416">
    <property type="entry name" value="SIALIC ACID SYNTHASE-RELATED"/>
    <property type="match status" value="1"/>
</dbReference>
<evidence type="ECO:0000313" key="1">
    <source>
        <dbReference type="EMBL" id="MCM2680117.1"/>
    </source>
</evidence>
<dbReference type="AlphaFoldDB" id="A0AA41W7Y4"/>
<dbReference type="SUPFAM" id="SSF51161">
    <property type="entry name" value="Trimeric LpxA-like enzymes"/>
    <property type="match status" value="1"/>
</dbReference>
<comment type="caution">
    <text evidence="1">The sequence shown here is derived from an EMBL/GenBank/DDBJ whole genome shotgun (WGS) entry which is preliminary data.</text>
</comment>
<evidence type="ECO:0000313" key="2">
    <source>
        <dbReference type="Proteomes" id="UP001165393"/>
    </source>
</evidence>
<gene>
    <name evidence="1" type="ORF">NAF29_10620</name>
</gene>
<reference evidence="1 2" key="1">
    <citation type="journal article" date="2013" name="Antonie Van Leeuwenhoek">
        <title>Echinimonas agarilytica gen. nov., sp. nov., a new gammaproteobacterium isolated from the sea urchin Strongylocentrotus intermedius.</title>
        <authorList>
            <person name="Nedashkovskaya O.I."/>
            <person name="Stenkova A.M."/>
            <person name="Zhukova N.V."/>
            <person name="Van Trappen S."/>
            <person name="Lee J.S."/>
            <person name="Kim S.B."/>
        </authorList>
    </citation>
    <scope>NUCLEOTIDE SEQUENCE [LARGE SCALE GENOMIC DNA]</scope>
    <source>
        <strain evidence="1 2">KMM 6351</strain>
    </source>
</reference>
<keyword evidence="1" id="KW-0808">Transferase</keyword>
<protein>
    <submittedName>
        <fullName evidence="1">Acyltransferase</fullName>
    </submittedName>
</protein>
<dbReference type="RefSeq" id="WP_251261541.1">
    <property type="nucleotide sequence ID" value="NZ_JAMQGP010000004.1"/>
</dbReference>
<accession>A0AA41W7Y4</accession>
<name>A0AA41W7Y4_9GAMM</name>
<keyword evidence="2" id="KW-1185">Reference proteome</keyword>
<dbReference type="InterPro" id="IPR051159">
    <property type="entry name" value="Hexapeptide_acetyltransf"/>
</dbReference>